<proteinExistence type="predicted"/>
<protein>
    <submittedName>
        <fullName evidence="1">Uncharacterized protein</fullName>
    </submittedName>
</protein>
<evidence type="ECO:0000313" key="2">
    <source>
        <dbReference type="Proteomes" id="UP000821845"/>
    </source>
</evidence>
<dbReference type="EMBL" id="CM023491">
    <property type="protein sequence ID" value="KAH6940477.1"/>
    <property type="molecule type" value="Genomic_DNA"/>
</dbReference>
<keyword evidence="2" id="KW-1185">Reference proteome</keyword>
<gene>
    <name evidence="1" type="ORF">HPB50_000461</name>
</gene>
<organism evidence="1 2">
    <name type="scientific">Hyalomma asiaticum</name>
    <name type="common">Tick</name>
    <dbReference type="NCBI Taxonomy" id="266040"/>
    <lineage>
        <taxon>Eukaryota</taxon>
        <taxon>Metazoa</taxon>
        <taxon>Ecdysozoa</taxon>
        <taxon>Arthropoda</taxon>
        <taxon>Chelicerata</taxon>
        <taxon>Arachnida</taxon>
        <taxon>Acari</taxon>
        <taxon>Parasitiformes</taxon>
        <taxon>Ixodida</taxon>
        <taxon>Ixodoidea</taxon>
        <taxon>Ixodidae</taxon>
        <taxon>Hyalomminae</taxon>
        <taxon>Hyalomma</taxon>
    </lineage>
</organism>
<comment type="caution">
    <text evidence="1">The sequence shown here is derived from an EMBL/GenBank/DDBJ whole genome shotgun (WGS) entry which is preliminary data.</text>
</comment>
<dbReference type="Proteomes" id="UP000821845">
    <property type="component" value="Chromosome 11"/>
</dbReference>
<reference evidence="1" key="1">
    <citation type="submission" date="2020-05" db="EMBL/GenBank/DDBJ databases">
        <title>Large-scale comparative analyses of tick genomes elucidate their genetic diversity and vector capacities.</title>
        <authorList>
            <person name="Jia N."/>
            <person name="Wang J."/>
            <person name="Shi W."/>
            <person name="Du L."/>
            <person name="Sun Y."/>
            <person name="Zhan W."/>
            <person name="Jiang J."/>
            <person name="Wang Q."/>
            <person name="Zhang B."/>
            <person name="Ji P."/>
            <person name="Sakyi L.B."/>
            <person name="Cui X."/>
            <person name="Yuan T."/>
            <person name="Jiang B."/>
            <person name="Yang W."/>
            <person name="Lam T.T.-Y."/>
            <person name="Chang Q."/>
            <person name="Ding S."/>
            <person name="Wang X."/>
            <person name="Zhu J."/>
            <person name="Ruan X."/>
            <person name="Zhao L."/>
            <person name="Wei J."/>
            <person name="Que T."/>
            <person name="Du C."/>
            <person name="Cheng J."/>
            <person name="Dai P."/>
            <person name="Han X."/>
            <person name="Huang E."/>
            <person name="Gao Y."/>
            <person name="Liu J."/>
            <person name="Shao H."/>
            <person name="Ye R."/>
            <person name="Li L."/>
            <person name="Wei W."/>
            <person name="Wang X."/>
            <person name="Wang C."/>
            <person name="Yang T."/>
            <person name="Huo Q."/>
            <person name="Li W."/>
            <person name="Guo W."/>
            <person name="Chen H."/>
            <person name="Zhou L."/>
            <person name="Ni X."/>
            <person name="Tian J."/>
            <person name="Zhou Y."/>
            <person name="Sheng Y."/>
            <person name="Liu T."/>
            <person name="Pan Y."/>
            <person name="Xia L."/>
            <person name="Li J."/>
            <person name="Zhao F."/>
            <person name="Cao W."/>
        </authorList>
    </citation>
    <scope>NUCLEOTIDE SEQUENCE</scope>
    <source>
        <strain evidence="1">Hyas-2018</strain>
    </source>
</reference>
<evidence type="ECO:0000313" key="1">
    <source>
        <dbReference type="EMBL" id="KAH6940477.1"/>
    </source>
</evidence>
<sequence length="308" mass="32865">MIQRQESTIYEEDMPVVMRRRGVTMRVRIVSVDSPTNSAPSSPWTLDSSSTSPGGGLAGNTGPGAFLSRTPPNCSPRRLAATDETSSAGGCDLSPGWSPLGPRQHAAHRSRCTTERRRRESLACMPPSAALSAHHHYHHATSLLLHGVGIAGGGQLGQLLSSSCTASFCAGALATGEFRLGGETATQVLPSEGPSFFCAYRRNARCIRREACGAPGRRRRTEIAQEQGTDGAGEVLRPQRVSQAKSRAQGVGRRDVGAVEFGPYARLDHGTVGPKPFPLYNEVPEEPCLEGNSHVSFAFDDFGLPERS</sequence>
<name>A0ACB7T4Z1_HYAAI</name>
<accession>A0ACB7T4Z1</accession>